<name>A0A250WTY5_9CHLO</name>
<dbReference type="EMBL" id="BEGY01000006">
    <property type="protein sequence ID" value="GAX74297.1"/>
    <property type="molecule type" value="Genomic_DNA"/>
</dbReference>
<comment type="caution">
    <text evidence="5">The sequence shown here is derived from an EMBL/GenBank/DDBJ whole genome shotgun (WGS) entry which is preliminary data.</text>
</comment>
<dbReference type="GO" id="GO:0005634">
    <property type="term" value="C:nucleus"/>
    <property type="evidence" value="ECO:0007669"/>
    <property type="project" value="UniProtKB-SubCell"/>
</dbReference>
<feature type="domain" description="ELYS-like" evidence="4">
    <location>
        <begin position="63"/>
        <end position="310"/>
    </location>
</feature>
<evidence type="ECO:0000256" key="2">
    <source>
        <dbReference type="ARBA" id="ARBA00023242"/>
    </source>
</evidence>
<protein>
    <recommendedName>
        <fullName evidence="4">ELYS-like domain-containing protein</fullName>
    </recommendedName>
</protein>
<proteinExistence type="predicted"/>
<dbReference type="OrthoDB" id="20729at2759"/>
<gene>
    <name evidence="5" type="ORF">CEUSTIGMA_g1746.t1</name>
</gene>
<evidence type="ECO:0000313" key="5">
    <source>
        <dbReference type="EMBL" id="GAX74297.1"/>
    </source>
</evidence>
<evidence type="ECO:0000256" key="1">
    <source>
        <dbReference type="ARBA" id="ARBA00004123"/>
    </source>
</evidence>
<dbReference type="GO" id="GO:0016567">
    <property type="term" value="P:protein ubiquitination"/>
    <property type="evidence" value="ECO:0007669"/>
    <property type="project" value="InterPro"/>
</dbReference>
<feature type="region of interest" description="Disordered" evidence="3">
    <location>
        <begin position="448"/>
        <end position="472"/>
    </location>
</feature>
<dbReference type="GO" id="GO:0004842">
    <property type="term" value="F:ubiquitin-protein transferase activity"/>
    <property type="evidence" value="ECO:0007669"/>
    <property type="project" value="InterPro"/>
</dbReference>
<dbReference type="InterPro" id="IPR044718">
    <property type="entry name" value="HOS1"/>
</dbReference>
<dbReference type="PANTHER" id="PTHR47358:SF2">
    <property type="entry name" value="E3 UBIQUITIN-PROTEIN LIGASE HOS1"/>
    <property type="match status" value="1"/>
</dbReference>
<keyword evidence="6" id="KW-1185">Reference proteome</keyword>
<organism evidence="5 6">
    <name type="scientific">Chlamydomonas eustigma</name>
    <dbReference type="NCBI Taxonomy" id="1157962"/>
    <lineage>
        <taxon>Eukaryota</taxon>
        <taxon>Viridiplantae</taxon>
        <taxon>Chlorophyta</taxon>
        <taxon>core chlorophytes</taxon>
        <taxon>Chlorophyceae</taxon>
        <taxon>CS clade</taxon>
        <taxon>Chlamydomonadales</taxon>
        <taxon>Chlamydomonadaceae</taxon>
        <taxon>Chlamydomonas</taxon>
    </lineage>
</organism>
<dbReference type="PANTHER" id="PTHR47358">
    <property type="entry name" value="E3 UBIQUITIN-PROTEIN LIGASE HOS1"/>
    <property type="match status" value="1"/>
</dbReference>
<sequence>MRFASAGLDVDAEIKQAELLQKCFQVMTWCARHQLLSRSHTGRFASVPDWMKHVHSRREKKRTLFLDDILKGLRISGAYPFSSIQNMLYMLFFTVRDFDSESWEAKLSLLLYYLLDLDFLQPGGAGVEDFRCTFSLTFSSVACWQSMYLLDCVEQQPGACSTVLEAERCEASLQRACELLSSCMHHAETPVKVLQVLVELGRADLALSIHRAATTTTQVRHQHPDLQHAQTMIDLRLRCGMLTEAFLTMRSQISSLNGDTEVAREHVKALVVQIAEWAAGSSSGSRGKQHHVAMQRLCELPWNVCEEDALIGWMVAQLETGNKVGELLPHYFLCRGRVTEAVGAYNRLQLVKQQSGHGSGASASETELLQPVLDAMVNASASLLALPQSNVYVGTSSGSGGMTWPSALLQGFSLQTDIEAPLMSASVGEDGQLPPFMNSRMPVCPEHSEIQTGHSPHDEAISSLGGSGAAAESGAVDEHHMLVETADASDGGFTDINYGPLTSFPFPQAGFASQSPSLFALVGTDAGSQGLQAFPSAQPMRDSFDKSRDNKRARITGWKL</sequence>
<dbReference type="STRING" id="1157962.A0A250WTY5"/>
<evidence type="ECO:0000256" key="3">
    <source>
        <dbReference type="SAM" id="MobiDB-lite"/>
    </source>
</evidence>
<accession>A0A250WTY5</accession>
<dbReference type="AlphaFoldDB" id="A0A250WTY5"/>
<evidence type="ECO:0000259" key="4">
    <source>
        <dbReference type="Pfam" id="PF13934"/>
    </source>
</evidence>
<reference evidence="5 6" key="1">
    <citation type="submission" date="2017-08" db="EMBL/GenBank/DDBJ databases">
        <title>Acidophilic green algal genome provides insights into adaptation to an acidic environment.</title>
        <authorList>
            <person name="Hirooka S."/>
            <person name="Hirose Y."/>
            <person name="Kanesaki Y."/>
            <person name="Higuchi S."/>
            <person name="Fujiwara T."/>
            <person name="Onuma R."/>
            <person name="Era A."/>
            <person name="Ohbayashi R."/>
            <person name="Uzuka A."/>
            <person name="Nozaki H."/>
            <person name="Yoshikawa H."/>
            <person name="Miyagishima S.Y."/>
        </authorList>
    </citation>
    <scope>NUCLEOTIDE SEQUENCE [LARGE SCALE GENOMIC DNA]</scope>
    <source>
        <strain evidence="5 6">NIES-2499</strain>
    </source>
</reference>
<evidence type="ECO:0000313" key="6">
    <source>
        <dbReference type="Proteomes" id="UP000232323"/>
    </source>
</evidence>
<dbReference type="Pfam" id="PF13934">
    <property type="entry name" value="ELYS"/>
    <property type="match status" value="1"/>
</dbReference>
<dbReference type="InterPro" id="IPR025151">
    <property type="entry name" value="ELYS_dom"/>
</dbReference>
<comment type="subcellular location">
    <subcellularLocation>
        <location evidence="1">Nucleus</location>
    </subcellularLocation>
</comment>
<dbReference type="Proteomes" id="UP000232323">
    <property type="component" value="Unassembled WGS sequence"/>
</dbReference>
<keyword evidence="2" id="KW-0539">Nucleus</keyword>